<sequence length="518" mass="59055">MEGFLGLVLGSISVIIISQLLLKLFLILSWRPYVMTKMYREQGIVGPKYKFVFGCFQEILSLKTSAAGITMDINSHDFTPRIYPHFLKWMSVYGRTFLFWLGPKPIMFISDMDLVKKVFFDRSGFYERPHVPLAVNNLLGNGLALINGPDWVRHRRVINPAFNIDKLKAMTNQMTVCIESMIEGWANQIAHENNGQIEIELRGPLQELTADIIAQTAFGWSYMKGKKVVSAQKRLQEMAYASIFQVQVPGFKYLPTNNNRTRRRLEKIIRTNLAQIIHERMDLKDGGYGNDLLGILLETCMRNEIEKNSYMSLDEIINECKTFFFAGHDTTSLLLAWTMFLLSTNHDWQERLRDEVLSECGMEAPNADTLSKLKLVNLVLLEVLRLYAPAGMVGRTASQDMELGNIKLLKGTTVMILISILHRDKEIWGQDADKFNPLRFENGLRKAAMHPNAFLSFTAGPRVCIGQTFAMLQAKTVISMLLQRFTFNISPNYVHKPTEIITLQPTSGVQVIIKPMQT</sequence>
<keyword evidence="5 11" id="KW-0479">Metal-binding</keyword>
<gene>
    <name evidence="13" type="ORF">LUZ63_010980</name>
</gene>
<reference evidence="13" key="1">
    <citation type="journal article" date="2022" name="Cell">
        <title>Repeat-based holocentromeres influence genome architecture and karyotype evolution.</title>
        <authorList>
            <person name="Hofstatter P.G."/>
            <person name="Thangavel G."/>
            <person name="Lux T."/>
            <person name="Neumann P."/>
            <person name="Vondrak T."/>
            <person name="Novak P."/>
            <person name="Zhang M."/>
            <person name="Costa L."/>
            <person name="Castellani M."/>
            <person name="Scott A."/>
            <person name="Toegelov H."/>
            <person name="Fuchs J."/>
            <person name="Mata-Sucre Y."/>
            <person name="Dias Y."/>
            <person name="Vanzela A.L.L."/>
            <person name="Huettel B."/>
            <person name="Almeida C.C.S."/>
            <person name="Simkova H."/>
            <person name="Souza G."/>
            <person name="Pedrosa-Harand A."/>
            <person name="Macas J."/>
            <person name="Mayer K.F.X."/>
            <person name="Houben A."/>
            <person name="Marques A."/>
        </authorList>
    </citation>
    <scope>NUCLEOTIDE SEQUENCE</scope>
    <source>
        <strain evidence="13">RhyBre1mFocal</strain>
    </source>
</reference>
<evidence type="ECO:0000256" key="5">
    <source>
        <dbReference type="ARBA" id="ARBA00022723"/>
    </source>
</evidence>
<dbReference type="EMBL" id="JAMQYH010000003">
    <property type="protein sequence ID" value="KAJ1694282.1"/>
    <property type="molecule type" value="Genomic_DNA"/>
</dbReference>
<dbReference type="InterPro" id="IPR050665">
    <property type="entry name" value="Cytochrome_P450_Monooxygen"/>
</dbReference>
<name>A0A9Q0CIH4_9POAL</name>
<dbReference type="InterPro" id="IPR036396">
    <property type="entry name" value="Cyt_P450_sf"/>
</dbReference>
<evidence type="ECO:0000256" key="2">
    <source>
        <dbReference type="ARBA" id="ARBA00010617"/>
    </source>
</evidence>
<dbReference type="PANTHER" id="PTHR24282:SF135">
    <property type="entry name" value="CYTOCHROME P450 709B2"/>
    <property type="match status" value="1"/>
</dbReference>
<evidence type="ECO:0000256" key="4">
    <source>
        <dbReference type="ARBA" id="ARBA00022692"/>
    </source>
</evidence>
<dbReference type="PRINTS" id="PR00463">
    <property type="entry name" value="EP450I"/>
</dbReference>
<dbReference type="PANTHER" id="PTHR24282">
    <property type="entry name" value="CYTOCHROME P450 FAMILY MEMBER"/>
    <property type="match status" value="1"/>
</dbReference>
<dbReference type="GO" id="GO:0006629">
    <property type="term" value="P:lipid metabolic process"/>
    <property type="evidence" value="ECO:0007669"/>
    <property type="project" value="UniProtKB-ARBA"/>
</dbReference>
<evidence type="ECO:0000313" key="14">
    <source>
        <dbReference type="Proteomes" id="UP001151287"/>
    </source>
</evidence>
<dbReference type="Pfam" id="PF00067">
    <property type="entry name" value="p450"/>
    <property type="match status" value="1"/>
</dbReference>
<keyword evidence="9" id="KW-0503">Monooxygenase</keyword>
<protein>
    <recommendedName>
        <fullName evidence="15">Cytochrome P450</fullName>
    </recommendedName>
</protein>
<evidence type="ECO:0000256" key="1">
    <source>
        <dbReference type="ARBA" id="ARBA00004370"/>
    </source>
</evidence>
<comment type="subcellular location">
    <subcellularLocation>
        <location evidence="1">Membrane</location>
    </subcellularLocation>
</comment>
<dbReference type="Proteomes" id="UP001151287">
    <property type="component" value="Unassembled WGS sequence"/>
</dbReference>
<dbReference type="OrthoDB" id="1470350at2759"/>
<evidence type="ECO:0000256" key="6">
    <source>
        <dbReference type="ARBA" id="ARBA00022989"/>
    </source>
</evidence>
<dbReference type="AlphaFoldDB" id="A0A9Q0CIH4"/>
<keyword evidence="10 12" id="KW-0472">Membrane</keyword>
<dbReference type="InterPro" id="IPR001128">
    <property type="entry name" value="Cyt_P450"/>
</dbReference>
<evidence type="ECO:0000256" key="9">
    <source>
        <dbReference type="ARBA" id="ARBA00023033"/>
    </source>
</evidence>
<comment type="cofactor">
    <cofactor evidence="11">
        <name>heme</name>
        <dbReference type="ChEBI" id="CHEBI:30413"/>
    </cofactor>
</comment>
<dbReference type="PRINTS" id="PR00385">
    <property type="entry name" value="P450"/>
</dbReference>
<keyword evidence="7" id="KW-0560">Oxidoreductase</keyword>
<accession>A0A9Q0CIH4</accession>
<organism evidence="13 14">
    <name type="scientific">Rhynchospora breviuscula</name>
    <dbReference type="NCBI Taxonomy" id="2022672"/>
    <lineage>
        <taxon>Eukaryota</taxon>
        <taxon>Viridiplantae</taxon>
        <taxon>Streptophyta</taxon>
        <taxon>Embryophyta</taxon>
        <taxon>Tracheophyta</taxon>
        <taxon>Spermatophyta</taxon>
        <taxon>Magnoliopsida</taxon>
        <taxon>Liliopsida</taxon>
        <taxon>Poales</taxon>
        <taxon>Cyperaceae</taxon>
        <taxon>Cyperoideae</taxon>
        <taxon>Rhynchosporeae</taxon>
        <taxon>Rhynchospora</taxon>
    </lineage>
</organism>
<keyword evidence="3 11" id="KW-0349">Heme</keyword>
<evidence type="ECO:0000256" key="11">
    <source>
        <dbReference type="PIRSR" id="PIRSR602401-1"/>
    </source>
</evidence>
<evidence type="ECO:0000256" key="12">
    <source>
        <dbReference type="SAM" id="Phobius"/>
    </source>
</evidence>
<evidence type="ECO:0000313" key="13">
    <source>
        <dbReference type="EMBL" id="KAJ1694282.1"/>
    </source>
</evidence>
<comment type="similarity">
    <text evidence="2">Belongs to the cytochrome P450 family.</text>
</comment>
<evidence type="ECO:0008006" key="15">
    <source>
        <dbReference type="Google" id="ProtNLM"/>
    </source>
</evidence>
<dbReference type="GO" id="GO:0020037">
    <property type="term" value="F:heme binding"/>
    <property type="evidence" value="ECO:0007669"/>
    <property type="project" value="InterPro"/>
</dbReference>
<dbReference type="GO" id="GO:0004497">
    <property type="term" value="F:monooxygenase activity"/>
    <property type="evidence" value="ECO:0007669"/>
    <property type="project" value="UniProtKB-KW"/>
</dbReference>
<dbReference type="Gene3D" id="1.10.630.10">
    <property type="entry name" value="Cytochrome P450"/>
    <property type="match status" value="1"/>
</dbReference>
<comment type="caution">
    <text evidence="13">The sequence shown here is derived from an EMBL/GenBank/DDBJ whole genome shotgun (WGS) entry which is preliminary data.</text>
</comment>
<keyword evidence="8 11" id="KW-0408">Iron</keyword>
<feature type="binding site" description="axial binding residue" evidence="11">
    <location>
        <position position="464"/>
    </location>
    <ligand>
        <name>heme</name>
        <dbReference type="ChEBI" id="CHEBI:30413"/>
    </ligand>
    <ligandPart>
        <name>Fe</name>
        <dbReference type="ChEBI" id="CHEBI:18248"/>
    </ligandPart>
</feature>
<dbReference type="InterPro" id="IPR002401">
    <property type="entry name" value="Cyt_P450_E_grp-I"/>
</dbReference>
<feature type="transmembrane region" description="Helical" evidence="12">
    <location>
        <begin position="6"/>
        <end position="30"/>
    </location>
</feature>
<keyword evidence="4 12" id="KW-0812">Transmembrane</keyword>
<keyword evidence="6 12" id="KW-1133">Transmembrane helix</keyword>
<dbReference type="GO" id="GO:0005506">
    <property type="term" value="F:iron ion binding"/>
    <property type="evidence" value="ECO:0007669"/>
    <property type="project" value="InterPro"/>
</dbReference>
<evidence type="ECO:0000256" key="3">
    <source>
        <dbReference type="ARBA" id="ARBA00022617"/>
    </source>
</evidence>
<evidence type="ECO:0000256" key="8">
    <source>
        <dbReference type="ARBA" id="ARBA00023004"/>
    </source>
</evidence>
<dbReference type="GO" id="GO:0016705">
    <property type="term" value="F:oxidoreductase activity, acting on paired donors, with incorporation or reduction of molecular oxygen"/>
    <property type="evidence" value="ECO:0007669"/>
    <property type="project" value="InterPro"/>
</dbReference>
<keyword evidence="14" id="KW-1185">Reference proteome</keyword>
<proteinExistence type="inferred from homology"/>
<evidence type="ECO:0000256" key="7">
    <source>
        <dbReference type="ARBA" id="ARBA00023002"/>
    </source>
</evidence>
<evidence type="ECO:0000256" key="10">
    <source>
        <dbReference type="ARBA" id="ARBA00023136"/>
    </source>
</evidence>
<dbReference type="SUPFAM" id="SSF48264">
    <property type="entry name" value="Cytochrome P450"/>
    <property type="match status" value="1"/>
</dbReference>
<dbReference type="GO" id="GO:0016020">
    <property type="term" value="C:membrane"/>
    <property type="evidence" value="ECO:0007669"/>
    <property type="project" value="UniProtKB-SubCell"/>
</dbReference>